<dbReference type="Gene3D" id="3.30.420.430">
    <property type="match status" value="1"/>
</dbReference>
<dbReference type="InterPro" id="IPR043504">
    <property type="entry name" value="Peptidase_S1_PA_chymotrypsin"/>
</dbReference>
<keyword evidence="4" id="KW-0572">Peptidoglycan-anchor</keyword>
<evidence type="ECO:0000259" key="9">
    <source>
        <dbReference type="Pfam" id="PF19077"/>
    </source>
</evidence>
<keyword evidence="1" id="KW-0134">Cell wall</keyword>
<feature type="chain" id="PRO_5015167638" evidence="7">
    <location>
        <begin position="38"/>
        <end position="773"/>
    </location>
</feature>
<dbReference type="NCBIfam" id="TIGR01167">
    <property type="entry name" value="LPXTG_anchor"/>
    <property type="match status" value="1"/>
</dbReference>
<dbReference type="InterPro" id="IPR013783">
    <property type="entry name" value="Ig-like_fold"/>
</dbReference>
<dbReference type="AlphaFoldDB" id="A0A2P8EB34"/>
<dbReference type="Pfam" id="PF19077">
    <property type="entry name" value="Big_13"/>
    <property type="match status" value="1"/>
</dbReference>
<dbReference type="Gene3D" id="3.30.300.50">
    <property type="match status" value="1"/>
</dbReference>
<gene>
    <name evidence="10" type="ORF">CLV30_10271</name>
</gene>
<evidence type="ECO:0000256" key="6">
    <source>
        <dbReference type="SAM" id="Phobius"/>
    </source>
</evidence>
<comment type="caution">
    <text evidence="10">The sequence shown here is derived from an EMBL/GenBank/DDBJ whole genome shotgun (WGS) entry which is preliminary data.</text>
</comment>
<dbReference type="Proteomes" id="UP000243528">
    <property type="component" value="Unassembled WGS sequence"/>
</dbReference>
<keyword evidence="6" id="KW-0472">Membrane</keyword>
<dbReference type="InterPro" id="IPR044016">
    <property type="entry name" value="Big_13"/>
</dbReference>
<keyword evidence="3 7" id="KW-0732">Signal</keyword>
<feature type="compositionally biased region" description="Acidic residues" evidence="5">
    <location>
        <begin position="716"/>
        <end position="725"/>
    </location>
</feature>
<dbReference type="Gene3D" id="2.40.10.10">
    <property type="entry name" value="Trypsin-like serine proteases"/>
    <property type="match status" value="2"/>
</dbReference>
<accession>A0A2P8EB34</accession>
<sequence>MSTALLRRRGVARVTGVLTASALACVGVVATTTTASAEESLSETLQTFAADAFTEQAADLPSGLTQAIERDLGLSPAEYLANAAAAKSAADVVAELEAAGVSINGSVISGQDLTVYVEAEADVPLVESVGATVEVGEPPESDSGDLEKPELYAQDDFKGGYGYATLDDIENPSGAGRCSAGFNGTNADGSPIIYTAGHCGADYEQGHPWFHLPVDSPLFGDESWASPELANNPQLGENGPMEFGGGNDGGLVNVTDDWTLPPQVAYWGGGTGAPDDGESVDIYDSTDPIVGQPACKSGATSGWTCGEVLHAEDTVDVAGTDVTSFVFTACMLSGDSGGSIVSGNYALGVDSWSTEQAMNCDGWDPATEYEVGGFANGDIGGGFAVTSGSANAETLFGDGFNLSIHVGTPSVTAPEDGATTGPTPTVEGTVEAAKGATVTVEIENGPTVEGKVAANGSFSADVAEALEPGTYNYTATASHTANGANQATTSESTSGSFQVAEAPEVEKLAVDQPSEGQTTGNPRPDFTGTGHPGATVSLSVGGNAYGEAEVAEDGSWTITPNADLPIGVRFDAVLTQTFENDTQEVTVADLGIEAADVTISVPEDGSTVNGDVTFEGTAFPGATVGLMLEPAGATDEADANSASSEQLSTQADGNEDAAPWPGEFNIDDEGNWTFNPDEPVAAGDYTVTATASLDGGDPELSESEASASFTVANPDNGDESGDESGDAGGAEGGDEDLPDTGSSNTWMIYVGIGLLVAGGAAVAIRARRNSSTA</sequence>
<evidence type="ECO:0000256" key="5">
    <source>
        <dbReference type="SAM" id="MobiDB-lite"/>
    </source>
</evidence>
<dbReference type="PROSITE" id="PS51257">
    <property type="entry name" value="PROKAR_LIPOPROTEIN"/>
    <property type="match status" value="1"/>
</dbReference>
<organism evidence="10 11">
    <name type="scientific">Haloactinopolyspora alba</name>
    <dbReference type="NCBI Taxonomy" id="648780"/>
    <lineage>
        <taxon>Bacteria</taxon>
        <taxon>Bacillati</taxon>
        <taxon>Actinomycetota</taxon>
        <taxon>Actinomycetes</taxon>
        <taxon>Jiangellales</taxon>
        <taxon>Jiangellaceae</taxon>
        <taxon>Haloactinopolyspora</taxon>
    </lineage>
</organism>
<feature type="compositionally biased region" description="Polar residues" evidence="5">
    <location>
        <begin position="703"/>
        <end position="713"/>
    </location>
</feature>
<keyword evidence="11" id="KW-1185">Reference proteome</keyword>
<dbReference type="InterPro" id="IPR019931">
    <property type="entry name" value="LPXTG_anchor"/>
</dbReference>
<reference evidence="10 11" key="1">
    <citation type="submission" date="2018-03" db="EMBL/GenBank/DDBJ databases">
        <title>Genomic Encyclopedia of Archaeal and Bacterial Type Strains, Phase II (KMG-II): from individual species to whole genera.</title>
        <authorList>
            <person name="Goeker M."/>
        </authorList>
    </citation>
    <scope>NUCLEOTIDE SEQUENCE [LARGE SCALE GENOMIC DNA]</scope>
    <source>
        <strain evidence="10 11">DSM 45211</strain>
    </source>
</reference>
<keyword evidence="6" id="KW-0812">Transmembrane</keyword>
<evidence type="ECO:0000313" key="10">
    <source>
        <dbReference type="EMBL" id="PSL06686.1"/>
    </source>
</evidence>
<dbReference type="Pfam" id="PF00746">
    <property type="entry name" value="Gram_pos_anchor"/>
    <property type="match status" value="1"/>
</dbReference>
<feature type="domain" description="Bacterial Ig-like" evidence="9">
    <location>
        <begin position="409"/>
        <end position="489"/>
    </location>
</feature>
<feature type="region of interest" description="Disordered" evidence="5">
    <location>
        <begin position="633"/>
        <end position="741"/>
    </location>
</feature>
<dbReference type="Gene3D" id="2.60.40.10">
    <property type="entry name" value="Immunoglobulins"/>
    <property type="match status" value="2"/>
</dbReference>
<evidence type="ECO:0000256" key="2">
    <source>
        <dbReference type="ARBA" id="ARBA00022525"/>
    </source>
</evidence>
<evidence type="ECO:0000256" key="7">
    <source>
        <dbReference type="SAM" id="SignalP"/>
    </source>
</evidence>
<protein>
    <submittedName>
        <fullName evidence="10">LPXTG-motif cell wall-anchored protein</fullName>
    </submittedName>
</protein>
<feature type="transmembrane region" description="Helical" evidence="6">
    <location>
        <begin position="746"/>
        <end position="764"/>
    </location>
</feature>
<dbReference type="EMBL" id="PYGE01000002">
    <property type="protein sequence ID" value="PSL06686.1"/>
    <property type="molecule type" value="Genomic_DNA"/>
</dbReference>
<name>A0A2P8EB34_9ACTN</name>
<evidence type="ECO:0000259" key="8">
    <source>
        <dbReference type="Pfam" id="PF00746"/>
    </source>
</evidence>
<dbReference type="GO" id="GO:0005975">
    <property type="term" value="P:carbohydrate metabolic process"/>
    <property type="evidence" value="ECO:0007669"/>
    <property type="project" value="UniProtKB-ARBA"/>
</dbReference>
<dbReference type="SUPFAM" id="SSF50494">
    <property type="entry name" value="Trypsin-like serine proteases"/>
    <property type="match status" value="1"/>
</dbReference>
<feature type="compositionally biased region" description="Polar residues" evidence="5">
    <location>
        <begin position="640"/>
        <end position="652"/>
    </location>
</feature>
<proteinExistence type="predicted"/>
<evidence type="ECO:0000256" key="1">
    <source>
        <dbReference type="ARBA" id="ARBA00022512"/>
    </source>
</evidence>
<evidence type="ECO:0000256" key="4">
    <source>
        <dbReference type="ARBA" id="ARBA00023088"/>
    </source>
</evidence>
<evidence type="ECO:0000313" key="11">
    <source>
        <dbReference type="Proteomes" id="UP000243528"/>
    </source>
</evidence>
<feature type="region of interest" description="Disordered" evidence="5">
    <location>
        <begin position="507"/>
        <end position="533"/>
    </location>
</feature>
<dbReference type="InterPro" id="IPR033116">
    <property type="entry name" value="TRYPSIN_SER"/>
</dbReference>
<keyword evidence="6" id="KW-1133">Transmembrane helix</keyword>
<evidence type="ECO:0000256" key="3">
    <source>
        <dbReference type="ARBA" id="ARBA00022729"/>
    </source>
</evidence>
<dbReference type="CDD" id="cd21112">
    <property type="entry name" value="alphaLP-like"/>
    <property type="match status" value="1"/>
</dbReference>
<dbReference type="PROSITE" id="PS00135">
    <property type="entry name" value="TRYPSIN_SER"/>
    <property type="match status" value="1"/>
</dbReference>
<feature type="domain" description="Gram-positive cocci surface proteins LPxTG" evidence="8">
    <location>
        <begin position="735"/>
        <end position="769"/>
    </location>
</feature>
<keyword evidence="2" id="KW-0964">Secreted</keyword>
<dbReference type="InterPro" id="IPR009003">
    <property type="entry name" value="Peptidase_S1_PA"/>
</dbReference>
<dbReference type="InterPro" id="IPR035070">
    <property type="entry name" value="Streptogrisin_prodomain"/>
</dbReference>
<feature type="signal peptide" evidence="7">
    <location>
        <begin position="1"/>
        <end position="37"/>
    </location>
</feature>